<gene>
    <name evidence="2" type="ORF">AM1BK_26260</name>
</gene>
<dbReference type="RefSeq" id="WP_191273506.1">
    <property type="nucleotide sequence ID" value="NZ_BNDS01000010.1"/>
</dbReference>
<evidence type="ECO:0008006" key="4">
    <source>
        <dbReference type="Google" id="ProtNLM"/>
    </source>
</evidence>
<proteinExistence type="predicted"/>
<evidence type="ECO:0000313" key="2">
    <source>
        <dbReference type="EMBL" id="GHH99083.1"/>
    </source>
</evidence>
<comment type="caution">
    <text evidence="2">The sequence shown here is derived from an EMBL/GenBank/DDBJ whole genome shotgun (WGS) entry which is preliminary data.</text>
</comment>
<keyword evidence="3" id="KW-1185">Reference proteome</keyword>
<reference evidence="2 3" key="1">
    <citation type="journal article" date="2022" name="Int. J. Syst. Evol. Microbiol.">
        <title>Neobacillus kokaensis sp. nov., isolated from soil.</title>
        <authorList>
            <person name="Yuki K."/>
            <person name="Matsubara H."/>
            <person name="Yamaguchi S."/>
        </authorList>
    </citation>
    <scope>NUCLEOTIDE SEQUENCE [LARGE SCALE GENOMIC DNA]</scope>
    <source>
        <strain evidence="2 3">LOB 377</strain>
    </source>
</reference>
<sequence>MKNTPEEQWEILKQVTSTKAEKFAIREKIYRTIQNAPSQTSSVWTHRWKNALASCILIFIFAGFIVQMVHEKPQFKTAEPYKLDAQLFNWELDQVYSEKTGEELALYKNNESNQVGTVKEVSEQEKNNIIASKSMHINTELEHFPYATYMYIEHVKMMDVALRYYFFIPLTKEKWLEFSFDYPKLEHAEILQAMSTLKIKGKTPYNHDGPLYVTHGYGSMLFPTDLKPIYISPEKEVYHWEGASFKAYQDYLKKITSGTGGWKEQSGNNSSYTFISGNENEIVTITLKDKELTYEFTYPNRDDQ</sequence>
<organism evidence="2 3">
    <name type="scientific">Neobacillus kokaensis</name>
    <dbReference type="NCBI Taxonomy" id="2759023"/>
    <lineage>
        <taxon>Bacteria</taxon>
        <taxon>Bacillati</taxon>
        <taxon>Bacillota</taxon>
        <taxon>Bacilli</taxon>
        <taxon>Bacillales</taxon>
        <taxon>Bacillaceae</taxon>
        <taxon>Neobacillus</taxon>
    </lineage>
</organism>
<evidence type="ECO:0000256" key="1">
    <source>
        <dbReference type="SAM" id="Phobius"/>
    </source>
</evidence>
<feature type="transmembrane region" description="Helical" evidence="1">
    <location>
        <begin position="51"/>
        <end position="69"/>
    </location>
</feature>
<protein>
    <recommendedName>
        <fullName evidence="4">ECF-type sigma factor negative effector</fullName>
    </recommendedName>
</protein>
<keyword evidence="1" id="KW-1133">Transmembrane helix</keyword>
<accession>A0ABQ3N2A9</accession>
<keyword evidence="1" id="KW-0812">Transmembrane</keyword>
<name>A0ABQ3N2A9_9BACI</name>
<dbReference type="Proteomes" id="UP000637074">
    <property type="component" value="Unassembled WGS sequence"/>
</dbReference>
<dbReference type="EMBL" id="BNDS01000010">
    <property type="protein sequence ID" value="GHH99083.1"/>
    <property type="molecule type" value="Genomic_DNA"/>
</dbReference>
<evidence type="ECO:0000313" key="3">
    <source>
        <dbReference type="Proteomes" id="UP000637074"/>
    </source>
</evidence>
<keyword evidence="1" id="KW-0472">Membrane</keyword>